<dbReference type="EMBL" id="OMOI01000001">
    <property type="protein sequence ID" value="SPF75287.1"/>
    <property type="molecule type" value="Genomic_DNA"/>
</dbReference>
<accession>A0A2R8AHF1</accession>
<dbReference type="OrthoDB" id="5489603at2"/>
<gene>
    <name evidence="3" type="ORF">ALP8811_00274</name>
</gene>
<dbReference type="InterPro" id="IPR016047">
    <property type="entry name" value="M23ase_b-sheet_dom"/>
</dbReference>
<evidence type="ECO:0000313" key="4">
    <source>
        <dbReference type="Proteomes" id="UP000244911"/>
    </source>
</evidence>
<name>A0A2R8AHF1_9RHOB</name>
<dbReference type="InterPro" id="IPR050570">
    <property type="entry name" value="Cell_wall_metabolism_enzyme"/>
</dbReference>
<reference evidence="3 4" key="1">
    <citation type="submission" date="2018-03" db="EMBL/GenBank/DDBJ databases">
        <authorList>
            <person name="Keele B.F."/>
        </authorList>
    </citation>
    <scope>NUCLEOTIDE SEQUENCE [LARGE SCALE GENOMIC DNA]</scope>
    <source>
        <strain evidence="3 4">CECT 8811</strain>
    </source>
</reference>
<keyword evidence="4" id="KW-1185">Reference proteome</keyword>
<dbReference type="Gene3D" id="2.70.70.10">
    <property type="entry name" value="Glucose Permease (Domain IIA)"/>
    <property type="match status" value="1"/>
</dbReference>
<dbReference type="CDD" id="cd12797">
    <property type="entry name" value="M23_peptidase"/>
    <property type="match status" value="1"/>
</dbReference>
<organism evidence="3 4">
    <name type="scientific">Aliiroseovarius pelagivivens</name>
    <dbReference type="NCBI Taxonomy" id="1639690"/>
    <lineage>
        <taxon>Bacteria</taxon>
        <taxon>Pseudomonadati</taxon>
        <taxon>Pseudomonadota</taxon>
        <taxon>Alphaproteobacteria</taxon>
        <taxon>Rhodobacterales</taxon>
        <taxon>Paracoccaceae</taxon>
        <taxon>Aliiroseovarius</taxon>
    </lineage>
</organism>
<dbReference type="SUPFAM" id="SSF51261">
    <property type="entry name" value="Duplicated hybrid motif"/>
    <property type="match status" value="1"/>
</dbReference>
<dbReference type="PANTHER" id="PTHR21666:SF270">
    <property type="entry name" value="MUREIN HYDROLASE ACTIVATOR ENVC"/>
    <property type="match status" value="1"/>
</dbReference>
<dbReference type="AlphaFoldDB" id="A0A2R8AHF1"/>
<protein>
    <recommendedName>
        <fullName evidence="2">M23ase beta-sheet core domain-containing protein</fullName>
    </recommendedName>
</protein>
<dbReference type="Pfam" id="PF01551">
    <property type="entry name" value="Peptidase_M23"/>
    <property type="match status" value="1"/>
</dbReference>
<dbReference type="GO" id="GO:0004222">
    <property type="term" value="F:metalloendopeptidase activity"/>
    <property type="evidence" value="ECO:0007669"/>
    <property type="project" value="TreeGrafter"/>
</dbReference>
<evidence type="ECO:0000256" key="1">
    <source>
        <dbReference type="SAM" id="SignalP"/>
    </source>
</evidence>
<proteinExistence type="predicted"/>
<dbReference type="Proteomes" id="UP000244911">
    <property type="component" value="Unassembled WGS sequence"/>
</dbReference>
<feature type="signal peptide" evidence="1">
    <location>
        <begin position="1"/>
        <end position="19"/>
    </location>
</feature>
<keyword evidence="1" id="KW-0732">Signal</keyword>
<dbReference type="InterPro" id="IPR011055">
    <property type="entry name" value="Dup_hybrid_motif"/>
</dbReference>
<dbReference type="PANTHER" id="PTHR21666">
    <property type="entry name" value="PEPTIDASE-RELATED"/>
    <property type="match status" value="1"/>
</dbReference>
<evidence type="ECO:0000313" key="3">
    <source>
        <dbReference type="EMBL" id="SPF75287.1"/>
    </source>
</evidence>
<sequence>MRALGAALLIISAATPVAARDPILGFPVDCTLGQDCFIQNHVDSDPSIGTADFTCGTLSYDGHQGTDIALISDVEAIKGVSVTPISPGVVRRLRDGVEDQFFAASAPHPDGQDCGNGVVIDHGGGWESQYCHLRNRSIAVEIGQRVGLQTTLGQIGMSGRTKFPHLHVSLRKDGRVVDPFNAVPLNYCGDEDAKSLWADKITYRPSGFVNAGFSPQIPDYDEVKWGKAAPQPVGIDDGALVFWAQIFGAQAGDVMQLVIHGPNGVFIEHEETLDSTQARAMRAAGRRLHEGNTQPGHYHGKAILTRNAREIGSISATTTLTAP</sequence>
<feature type="domain" description="M23ase beta-sheet core" evidence="2">
    <location>
        <begin position="76"/>
        <end position="179"/>
    </location>
</feature>
<evidence type="ECO:0000259" key="2">
    <source>
        <dbReference type="Pfam" id="PF01551"/>
    </source>
</evidence>
<feature type="chain" id="PRO_5015321908" description="M23ase beta-sheet core domain-containing protein" evidence="1">
    <location>
        <begin position="20"/>
        <end position="323"/>
    </location>
</feature>